<sequence length="544" mass="58193">MKTTREDITQVYVSTFNRAPDAKGLEYWYETDLAIEQISSSFFDQSETKEMYPTTMNNTTFVEAIYNNVFNHAPDEDGLKYWSGELDNEAISRSNMILAIGNGATGKDKEILDNKTEVGLYHAGRMLNDLDKATDIMSGVNETEESVTTAKDIINTLSNFNLTKSKDKIVAGFLDDTIEGDALSIEQTYTTGDSVDGGDGDDTLKLTLGIGGSDPIASVKNIETIELTSLNPTQNHTINISNWTDVENIKITNTAAATLISNANYEFKSIFINGLSETAIQSVEVNDDIFNSSYDTLYLTLSEASPSAIARVGVANSDTEGVIEKYKISSKDNSGTILGENVSGVSLSTVNNVSSVYIYGDSDLKLLTDGGTDITRVDASSLEAGLEYISTGQSGTDILGGTKRDDITSLYPNDTIDGGKGADLISLKAVTQTQQTIKYNNLGDSGTTTASADNIIGFETTVDKLSFEKLGAGDTNNFYNSSSIASSVETAVAKANSGELKGHTYGFYSNIGDSFLIIDGDGDGKADQAIILSGVTLFEAGDII</sequence>
<evidence type="ECO:0000313" key="2">
    <source>
        <dbReference type="EMBL" id="SFV53665.1"/>
    </source>
</evidence>
<organism evidence="2">
    <name type="scientific">hydrothermal vent metagenome</name>
    <dbReference type="NCBI Taxonomy" id="652676"/>
    <lineage>
        <taxon>unclassified sequences</taxon>
        <taxon>metagenomes</taxon>
        <taxon>ecological metagenomes</taxon>
    </lineage>
</organism>
<proteinExistence type="predicted"/>
<feature type="domain" description="DUF4214" evidence="1">
    <location>
        <begin position="40"/>
        <end position="100"/>
    </location>
</feature>
<dbReference type="EMBL" id="FPHG01000019">
    <property type="protein sequence ID" value="SFV53665.1"/>
    <property type="molecule type" value="Genomic_DNA"/>
</dbReference>
<evidence type="ECO:0000259" key="1">
    <source>
        <dbReference type="Pfam" id="PF13946"/>
    </source>
</evidence>
<protein>
    <recommendedName>
        <fullName evidence="1">DUF4214 domain-containing protein</fullName>
    </recommendedName>
</protein>
<dbReference type="AlphaFoldDB" id="A0A1W1BJK5"/>
<gene>
    <name evidence="2" type="ORF">MNB_SV-9-1515</name>
</gene>
<reference evidence="2" key="1">
    <citation type="submission" date="2016-10" db="EMBL/GenBank/DDBJ databases">
        <authorList>
            <person name="de Groot N.N."/>
        </authorList>
    </citation>
    <scope>NUCLEOTIDE SEQUENCE</scope>
</reference>
<dbReference type="InterPro" id="IPR025282">
    <property type="entry name" value="DUF4214"/>
</dbReference>
<accession>A0A1W1BJK5</accession>
<dbReference type="Pfam" id="PF13946">
    <property type="entry name" value="DUF4214"/>
    <property type="match status" value="1"/>
</dbReference>
<name>A0A1W1BJK5_9ZZZZ</name>